<feature type="coiled-coil region" evidence="1">
    <location>
        <begin position="175"/>
        <end position="219"/>
    </location>
</feature>
<evidence type="ECO:0000313" key="4">
    <source>
        <dbReference type="Proteomes" id="UP001420932"/>
    </source>
</evidence>
<comment type="caution">
    <text evidence="3">The sequence shown here is derived from an EMBL/GenBank/DDBJ whole genome shotgun (WGS) entry which is preliminary data.</text>
</comment>
<dbReference type="EMBL" id="JBBNAF010000009">
    <property type="protein sequence ID" value="KAK9114363.1"/>
    <property type="molecule type" value="Genomic_DNA"/>
</dbReference>
<protein>
    <submittedName>
        <fullName evidence="3">Uncharacterized protein</fullName>
    </submittedName>
</protein>
<name>A0AAP0IG30_9MAGN</name>
<evidence type="ECO:0000256" key="2">
    <source>
        <dbReference type="SAM" id="MobiDB-lite"/>
    </source>
</evidence>
<organism evidence="3 4">
    <name type="scientific">Stephania yunnanensis</name>
    <dbReference type="NCBI Taxonomy" id="152371"/>
    <lineage>
        <taxon>Eukaryota</taxon>
        <taxon>Viridiplantae</taxon>
        <taxon>Streptophyta</taxon>
        <taxon>Embryophyta</taxon>
        <taxon>Tracheophyta</taxon>
        <taxon>Spermatophyta</taxon>
        <taxon>Magnoliopsida</taxon>
        <taxon>Ranunculales</taxon>
        <taxon>Menispermaceae</taxon>
        <taxon>Menispermoideae</taxon>
        <taxon>Cissampelideae</taxon>
        <taxon>Stephania</taxon>
    </lineage>
</organism>
<evidence type="ECO:0000256" key="1">
    <source>
        <dbReference type="SAM" id="Coils"/>
    </source>
</evidence>
<dbReference type="AlphaFoldDB" id="A0AAP0IG30"/>
<gene>
    <name evidence="3" type="ORF">Syun_021160</name>
</gene>
<keyword evidence="1" id="KW-0175">Coiled coil</keyword>
<keyword evidence="4" id="KW-1185">Reference proteome</keyword>
<evidence type="ECO:0000313" key="3">
    <source>
        <dbReference type="EMBL" id="KAK9114363.1"/>
    </source>
</evidence>
<reference evidence="3 4" key="1">
    <citation type="submission" date="2024-01" db="EMBL/GenBank/DDBJ databases">
        <title>Genome assemblies of Stephania.</title>
        <authorList>
            <person name="Yang L."/>
        </authorList>
    </citation>
    <scope>NUCLEOTIDE SEQUENCE [LARGE SCALE GENOMIC DNA]</scope>
    <source>
        <strain evidence="3">YNDBR</strain>
        <tissue evidence="3">Leaf</tissue>
    </source>
</reference>
<accession>A0AAP0IG30</accession>
<dbReference type="Proteomes" id="UP001420932">
    <property type="component" value="Unassembled WGS sequence"/>
</dbReference>
<feature type="compositionally biased region" description="Polar residues" evidence="2">
    <location>
        <begin position="1"/>
        <end position="21"/>
    </location>
</feature>
<proteinExistence type="predicted"/>
<sequence>MTRQQAEVPTASATNRVSPRQHSYCRHQSGDATRRHVIKRSMSPEIKLLFVSDTIDQPRDPCQHKLPIFLSTIVRFHEPRGRHVDATWRDFTRPTRFGDVFQPITRRHVARVTTHNRTRRISANHAATPQRDDSVDPMTVRHVARSSYASSQPDFFWHMSSPQSPQQSTSLEDMMKKLQDDQQRFHEELQQFSREFPSLQNLENQLIQVNATLQNILDEKELCDTQLISYLEENVDVDTLSNVEENVDTPVENYWRETTQGLEVLPIEPNMSIAPNDDDDDVMLEIGVISKRSEEQQIESKEDQPLVLVKPPTLPCIFDKPYTGVEVKERSQIFYTANTFVLEDHDVTDSFVLEVSNELPILKEGVHVALPKYVDAPFVVDISKGEGIT</sequence>
<feature type="region of interest" description="Disordered" evidence="2">
    <location>
        <begin position="1"/>
        <end position="30"/>
    </location>
</feature>